<organism evidence="1">
    <name type="scientific">viral metagenome</name>
    <dbReference type="NCBI Taxonomy" id="1070528"/>
    <lineage>
        <taxon>unclassified sequences</taxon>
        <taxon>metagenomes</taxon>
        <taxon>organismal metagenomes</taxon>
    </lineage>
</organism>
<name>A0A6C0J284_9ZZZZ</name>
<proteinExistence type="predicted"/>
<reference evidence="1" key="1">
    <citation type="journal article" date="2020" name="Nature">
        <title>Giant virus diversity and host interactions through global metagenomics.</title>
        <authorList>
            <person name="Schulz F."/>
            <person name="Roux S."/>
            <person name="Paez-Espino D."/>
            <person name="Jungbluth S."/>
            <person name="Walsh D.A."/>
            <person name="Denef V.J."/>
            <person name="McMahon K.D."/>
            <person name="Konstantinidis K.T."/>
            <person name="Eloe-Fadrosh E.A."/>
            <person name="Kyrpides N.C."/>
            <person name="Woyke T."/>
        </authorList>
    </citation>
    <scope>NUCLEOTIDE SEQUENCE</scope>
    <source>
        <strain evidence="1">GVMAG-M-3300025676-16</strain>
    </source>
</reference>
<dbReference type="SUPFAM" id="SSF53927">
    <property type="entry name" value="Cytidine deaminase-like"/>
    <property type="match status" value="1"/>
</dbReference>
<evidence type="ECO:0008006" key="2">
    <source>
        <dbReference type="Google" id="ProtNLM"/>
    </source>
</evidence>
<evidence type="ECO:0000313" key="1">
    <source>
        <dbReference type="EMBL" id="QHT98746.1"/>
    </source>
</evidence>
<accession>A0A6C0J284</accession>
<dbReference type="GO" id="GO:0003824">
    <property type="term" value="F:catalytic activity"/>
    <property type="evidence" value="ECO:0007669"/>
    <property type="project" value="InterPro"/>
</dbReference>
<protein>
    <recommendedName>
        <fullName evidence="2">CMP/dCMP-type deaminase domain-containing protein</fullName>
    </recommendedName>
</protein>
<sequence length="53" mass="5897">MQQYINKAIEESKKSMARDHRHGAVCVIGGKIVSCGHNYVDDPHQIKGSKESD</sequence>
<dbReference type="AlphaFoldDB" id="A0A6C0J284"/>
<dbReference type="InterPro" id="IPR016193">
    <property type="entry name" value="Cytidine_deaminase-like"/>
</dbReference>
<dbReference type="EMBL" id="MN740295">
    <property type="protein sequence ID" value="QHT98746.1"/>
    <property type="molecule type" value="Genomic_DNA"/>
</dbReference>